<evidence type="ECO:0000256" key="1">
    <source>
        <dbReference type="SAM" id="MobiDB-lite"/>
    </source>
</evidence>
<dbReference type="EMBL" id="DS547154">
    <property type="protein sequence ID" value="EDR00090.1"/>
    <property type="molecule type" value="Genomic_DNA"/>
</dbReference>
<dbReference type="AlphaFoldDB" id="B0DZB4"/>
<dbReference type="RefSeq" id="XP_001889296.1">
    <property type="nucleotide sequence ID" value="XM_001889261.1"/>
</dbReference>
<evidence type="ECO:0000313" key="2">
    <source>
        <dbReference type="EMBL" id="EDR00090.1"/>
    </source>
</evidence>
<dbReference type="Proteomes" id="UP000001194">
    <property type="component" value="Unassembled WGS sequence"/>
</dbReference>
<dbReference type="KEGG" id="lbc:LACBIDRAFT_314830"/>
<feature type="region of interest" description="Disordered" evidence="1">
    <location>
        <begin position="26"/>
        <end position="55"/>
    </location>
</feature>
<sequence length="55" mass="6153">MLLLMPKIYTYFDYQMDDSISAGGSTAKKKKRLASSTSQTPLNLAGGSYYRRGRN</sequence>
<evidence type="ECO:0000313" key="3">
    <source>
        <dbReference type="Proteomes" id="UP000001194"/>
    </source>
</evidence>
<organism evidence="3">
    <name type="scientific">Laccaria bicolor (strain S238N-H82 / ATCC MYA-4686)</name>
    <name type="common">Bicoloured deceiver</name>
    <name type="synonym">Laccaria laccata var. bicolor</name>
    <dbReference type="NCBI Taxonomy" id="486041"/>
    <lineage>
        <taxon>Eukaryota</taxon>
        <taxon>Fungi</taxon>
        <taxon>Dikarya</taxon>
        <taxon>Basidiomycota</taxon>
        <taxon>Agaricomycotina</taxon>
        <taxon>Agaricomycetes</taxon>
        <taxon>Agaricomycetidae</taxon>
        <taxon>Agaricales</taxon>
        <taxon>Agaricineae</taxon>
        <taxon>Hydnangiaceae</taxon>
        <taxon>Laccaria</taxon>
    </lineage>
</organism>
<proteinExistence type="predicted"/>
<dbReference type="GeneID" id="6084930"/>
<keyword evidence="3" id="KW-1185">Reference proteome</keyword>
<reference evidence="2 3" key="1">
    <citation type="journal article" date="2008" name="Nature">
        <title>The genome of Laccaria bicolor provides insights into mycorrhizal symbiosis.</title>
        <authorList>
            <person name="Martin F."/>
            <person name="Aerts A."/>
            <person name="Ahren D."/>
            <person name="Brun A."/>
            <person name="Danchin E.G.J."/>
            <person name="Duchaussoy F."/>
            <person name="Gibon J."/>
            <person name="Kohler A."/>
            <person name="Lindquist E."/>
            <person name="Pereda V."/>
            <person name="Salamov A."/>
            <person name="Shapiro H.J."/>
            <person name="Wuyts J."/>
            <person name="Blaudez D."/>
            <person name="Buee M."/>
            <person name="Brokstein P."/>
            <person name="Canbaeck B."/>
            <person name="Cohen D."/>
            <person name="Courty P.E."/>
            <person name="Coutinho P.M."/>
            <person name="Delaruelle C."/>
            <person name="Detter J.C."/>
            <person name="Deveau A."/>
            <person name="DiFazio S."/>
            <person name="Duplessis S."/>
            <person name="Fraissinet-Tachet L."/>
            <person name="Lucic E."/>
            <person name="Frey-Klett P."/>
            <person name="Fourrey C."/>
            <person name="Feussner I."/>
            <person name="Gay G."/>
            <person name="Grimwood J."/>
            <person name="Hoegger P.J."/>
            <person name="Jain P."/>
            <person name="Kilaru S."/>
            <person name="Labbe J."/>
            <person name="Lin Y.C."/>
            <person name="Legue V."/>
            <person name="Le Tacon F."/>
            <person name="Marmeisse R."/>
            <person name="Melayah D."/>
            <person name="Montanini B."/>
            <person name="Muratet M."/>
            <person name="Nehls U."/>
            <person name="Niculita-Hirzel H."/>
            <person name="Oudot-Le Secq M.P."/>
            <person name="Peter M."/>
            <person name="Quesneville H."/>
            <person name="Rajashekar B."/>
            <person name="Reich M."/>
            <person name="Rouhier N."/>
            <person name="Schmutz J."/>
            <person name="Yin T."/>
            <person name="Chalot M."/>
            <person name="Henrissat B."/>
            <person name="Kuees U."/>
            <person name="Lucas S."/>
            <person name="Van de Peer Y."/>
            <person name="Podila G.K."/>
            <person name="Polle A."/>
            <person name="Pukkila P.J."/>
            <person name="Richardson P.M."/>
            <person name="Rouze P."/>
            <person name="Sanders I.R."/>
            <person name="Stajich J.E."/>
            <person name="Tunlid A."/>
            <person name="Tuskan G."/>
            <person name="Grigoriev I.V."/>
        </authorList>
    </citation>
    <scope>NUCLEOTIDE SEQUENCE [LARGE SCALE GENOMIC DNA]</scope>
    <source>
        <strain evidence="3">S238N-H82 / ATCC MYA-4686</strain>
    </source>
</reference>
<protein>
    <submittedName>
        <fullName evidence="2">Predicted protein</fullName>
    </submittedName>
</protein>
<name>B0DZB4_LACBS</name>
<accession>B0DZB4</accession>
<dbReference type="HOGENOM" id="CLU_3032779_0_0_1"/>
<dbReference type="InParanoid" id="B0DZB4"/>
<gene>
    <name evidence="2" type="ORF">LACBIDRAFT_314830</name>
</gene>